<dbReference type="EMBL" id="LR134182">
    <property type="protein sequence ID" value="VEB40806.1"/>
    <property type="molecule type" value="Genomic_DNA"/>
</dbReference>
<feature type="transmembrane region" description="Helical" evidence="5">
    <location>
        <begin position="41"/>
        <end position="63"/>
    </location>
</feature>
<feature type="transmembrane region" description="Helical" evidence="5">
    <location>
        <begin position="132"/>
        <end position="152"/>
    </location>
</feature>
<feature type="transmembrane region" description="Helical" evidence="5">
    <location>
        <begin position="366"/>
        <end position="387"/>
    </location>
</feature>
<feature type="transmembrane region" description="Helical" evidence="5">
    <location>
        <begin position="194"/>
        <end position="216"/>
    </location>
</feature>
<evidence type="ECO:0000313" key="7">
    <source>
        <dbReference type="Proteomes" id="UP000275777"/>
    </source>
</evidence>
<keyword evidence="3 5" id="KW-1133">Transmembrane helix</keyword>
<reference evidence="6 7" key="1">
    <citation type="submission" date="2018-12" db="EMBL/GenBank/DDBJ databases">
        <authorList>
            <consortium name="Pathogen Informatics"/>
        </authorList>
    </citation>
    <scope>NUCLEOTIDE SEQUENCE [LARGE SCALE GENOMIC DNA]</scope>
    <source>
        <strain evidence="6 7">NCTC9695</strain>
    </source>
</reference>
<evidence type="ECO:0000256" key="5">
    <source>
        <dbReference type="SAM" id="Phobius"/>
    </source>
</evidence>
<feature type="transmembrane region" description="Helical" evidence="5">
    <location>
        <begin position="12"/>
        <end position="35"/>
    </location>
</feature>
<dbReference type="PANTHER" id="PTHR47547:SF1">
    <property type="entry name" value="ASPARTATE-PROTON SYMPORTER"/>
    <property type="match status" value="1"/>
</dbReference>
<dbReference type="InterPro" id="IPR052962">
    <property type="entry name" value="AA_Transporter_AGT"/>
</dbReference>
<sequence length="784" mass="83872">MQQQHSRHIGPIALMLTGLGSIIGSGWLFGAAHAAQIAGPAAIVAWIVGMVIILSIALSYAELGAMFPESGGMVRYARYSHGSLLGFIAAWANWIAIVSVIPIEAEASVQYMSTWPYPWAQNLYHNGELSTVGLSFAAVLVIAYFLLNYWGVKLFAKANSAITIFKVIVPAVTVGALIYSGFHSENLNNPAMGGFAPFGWASVMTAVATSGIVFSFNGFQSPINLAGEARNPGKSVPFGVVGSILLAAVIYVALQVAFLGALSPSELAHGWKGLDFSSPFAQLAMALGLNWLMMTLYFDAFVSPSGTGATYMASTSRMIYGMQRNGTMPEIFGRIHPLYRIPRPAMWFNLAVSFVFLFFFRGWGTLAAVISVATVISYLTGPISAAALRRCAPDLPRPLRLAGLSVVAPFAFVCASLVLYWARWPLTGQILFLIVAALPVYIWYQAKAGWPEFARELKGALWMVLYLPAMALLSYIGSVDFGGIGLLPYGVDMAVVAAASLGFYFWASAAAGTPATCATSTTRNWWRRCSRKPRHPASWLSSAAERAGPACEKADLAVGFFFACDKWLAALQRRQGGCVIRLVGDLAHQLAVQHLVVGVQHHHRARGQAGQRAGGQLDAVGFGEAAVAEGGQGHHVFDAFGAAEALLRERQVGGHAQHHGVGQRGRLLVELAHGRRAGRGIHAGEDVEDLALAGVAGQRHLGQIGAGQLQRRGLLALGRQLARHVHRIAAQGYGCHVLDSSSGLVMALVWRKDGGMQPCPAHGCHRDQPPAYLPDGHKILNCSK</sequence>
<dbReference type="InterPro" id="IPR002293">
    <property type="entry name" value="AA/rel_permease1"/>
</dbReference>
<feature type="transmembrane region" description="Helical" evidence="5">
    <location>
        <begin position="426"/>
        <end position="444"/>
    </location>
</feature>
<dbReference type="GO" id="GO:0022857">
    <property type="term" value="F:transmembrane transporter activity"/>
    <property type="evidence" value="ECO:0007669"/>
    <property type="project" value="InterPro"/>
</dbReference>
<feature type="transmembrane region" description="Helical" evidence="5">
    <location>
        <begin position="344"/>
        <end position="360"/>
    </location>
</feature>
<keyword evidence="2 5" id="KW-0812">Transmembrane</keyword>
<proteinExistence type="predicted"/>
<feature type="transmembrane region" description="Helical" evidence="5">
    <location>
        <begin position="164"/>
        <end position="182"/>
    </location>
</feature>
<evidence type="ECO:0000313" key="6">
    <source>
        <dbReference type="EMBL" id="VEB40806.1"/>
    </source>
</evidence>
<dbReference type="PANTHER" id="PTHR47547">
    <property type="match status" value="1"/>
</dbReference>
<accession>A0A3S4ID24</accession>
<dbReference type="AlphaFoldDB" id="A0A3S4ID24"/>
<dbReference type="Proteomes" id="UP000275777">
    <property type="component" value="Chromosome"/>
</dbReference>
<organism evidence="6 7">
    <name type="scientific">Chromobacterium violaceum</name>
    <dbReference type="NCBI Taxonomy" id="536"/>
    <lineage>
        <taxon>Bacteria</taxon>
        <taxon>Pseudomonadati</taxon>
        <taxon>Pseudomonadota</taxon>
        <taxon>Betaproteobacteria</taxon>
        <taxon>Neisseriales</taxon>
        <taxon>Chromobacteriaceae</taxon>
        <taxon>Chromobacterium</taxon>
    </lineage>
</organism>
<feature type="transmembrane region" description="Helical" evidence="5">
    <location>
        <begin position="280"/>
        <end position="302"/>
    </location>
</feature>
<evidence type="ECO:0000256" key="1">
    <source>
        <dbReference type="ARBA" id="ARBA00004141"/>
    </source>
</evidence>
<keyword evidence="4 5" id="KW-0472">Membrane</keyword>
<feature type="transmembrane region" description="Helical" evidence="5">
    <location>
        <begin position="399"/>
        <end position="420"/>
    </location>
</feature>
<dbReference type="GO" id="GO:0016020">
    <property type="term" value="C:membrane"/>
    <property type="evidence" value="ECO:0007669"/>
    <property type="project" value="UniProtKB-SubCell"/>
</dbReference>
<evidence type="ECO:0000256" key="2">
    <source>
        <dbReference type="ARBA" id="ARBA00022692"/>
    </source>
</evidence>
<feature type="transmembrane region" description="Helical" evidence="5">
    <location>
        <begin position="84"/>
        <end position="103"/>
    </location>
</feature>
<comment type="subcellular location">
    <subcellularLocation>
        <location evidence="1">Membrane</location>
        <topology evidence="1">Multi-pass membrane protein</topology>
    </subcellularLocation>
</comment>
<gene>
    <name evidence="6" type="primary">yveA</name>
    <name evidence="6" type="ORF">NCTC9695_01209</name>
</gene>
<dbReference type="Gene3D" id="1.20.1740.10">
    <property type="entry name" value="Amino acid/polyamine transporter I"/>
    <property type="match status" value="1"/>
</dbReference>
<protein>
    <submittedName>
        <fullName evidence="6">L-aspartate transporter</fullName>
    </submittedName>
</protein>
<evidence type="ECO:0000256" key="3">
    <source>
        <dbReference type="ARBA" id="ARBA00022989"/>
    </source>
</evidence>
<name>A0A3S4ID24_CHRVL</name>
<dbReference type="Pfam" id="PF13520">
    <property type="entry name" value="AA_permease_2"/>
    <property type="match status" value="1"/>
</dbReference>
<feature type="transmembrane region" description="Helical" evidence="5">
    <location>
        <begin position="236"/>
        <end position="260"/>
    </location>
</feature>
<feature type="transmembrane region" description="Helical" evidence="5">
    <location>
        <begin position="465"/>
        <end position="491"/>
    </location>
</feature>
<evidence type="ECO:0000256" key="4">
    <source>
        <dbReference type="ARBA" id="ARBA00023136"/>
    </source>
</evidence>